<comment type="caution">
    <text evidence="3">The sequence shown here is derived from an EMBL/GenBank/DDBJ whole genome shotgun (WGS) entry which is preliminary data.</text>
</comment>
<proteinExistence type="inferred from homology"/>
<organism evidence="3 4">
    <name type="scientific">Candidatus Daviesbacteria bacterium RIFCSPHIGHO2_01_FULL_40_11</name>
    <dbReference type="NCBI Taxonomy" id="1797762"/>
    <lineage>
        <taxon>Bacteria</taxon>
        <taxon>Candidatus Daviesiibacteriota</taxon>
    </lineage>
</organism>
<evidence type="ECO:0008006" key="5">
    <source>
        <dbReference type="Google" id="ProtNLM"/>
    </source>
</evidence>
<evidence type="ECO:0000256" key="1">
    <source>
        <dbReference type="ARBA" id="ARBA00006226"/>
    </source>
</evidence>
<keyword evidence="2" id="KW-1277">Toxin-antitoxin system</keyword>
<evidence type="ECO:0000256" key="2">
    <source>
        <dbReference type="ARBA" id="ARBA00022649"/>
    </source>
</evidence>
<reference evidence="3 4" key="1">
    <citation type="journal article" date="2016" name="Nat. Commun.">
        <title>Thousands of microbial genomes shed light on interconnected biogeochemical processes in an aquifer system.</title>
        <authorList>
            <person name="Anantharaman K."/>
            <person name="Brown C.T."/>
            <person name="Hug L.A."/>
            <person name="Sharon I."/>
            <person name="Castelle C.J."/>
            <person name="Probst A.J."/>
            <person name="Thomas B.C."/>
            <person name="Singh A."/>
            <person name="Wilkins M.J."/>
            <person name="Karaoz U."/>
            <person name="Brodie E.L."/>
            <person name="Williams K.H."/>
            <person name="Hubbard S.S."/>
            <person name="Banfield J.F."/>
        </authorList>
    </citation>
    <scope>NUCLEOTIDE SEQUENCE [LARGE SCALE GENOMIC DNA]</scope>
</reference>
<evidence type="ECO:0000313" key="4">
    <source>
        <dbReference type="Proteomes" id="UP000177555"/>
    </source>
</evidence>
<dbReference type="AlphaFoldDB" id="A0A1F5JLJ4"/>
<protein>
    <recommendedName>
        <fullName evidence="5">Plasmid stabilization protein</fullName>
    </recommendedName>
</protein>
<dbReference type="EMBL" id="MFCP01000005">
    <property type="protein sequence ID" value="OGE29513.1"/>
    <property type="molecule type" value="Genomic_DNA"/>
</dbReference>
<dbReference type="Pfam" id="PF05016">
    <property type="entry name" value="ParE_toxin"/>
    <property type="match status" value="1"/>
</dbReference>
<sequence>MYRPTYTRRFEKEIKKFPKKEQVGILEKIESILENPRKFSIKLETTQPTVYRLRAGEYRIFFGLDDREKIMKIAKVERRTTQTYR</sequence>
<gene>
    <name evidence="3" type="ORF">A2867_00910</name>
</gene>
<dbReference type="InterPro" id="IPR035093">
    <property type="entry name" value="RelE/ParE_toxin_dom_sf"/>
</dbReference>
<dbReference type="SUPFAM" id="SSF143011">
    <property type="entry name" value="RelE-like"/>
    <property type="match status" value="1"/>
</dbReference>
<dbReference type="InterPro" id="IPR007712">
    <property type="entry name" value="RelE/ParE_toxin"/>
</dbReference>
<accession>A0A1F5JLJ4</accession>
<dbReference type="PANTHER" id="PTHR35601">
    <property type="entry name" value="TOXIN RELE"/>
    <property type="match status" value="1"/>
</dbReference>
<name>A0A1F5JLJ4_9BACT</name>
<evidence type="ECO:0000313" key="3">
    <source>
        <dbReference type="EMBL" id="OGE29513.1"/>
    </source>
</evidence>
<dbReference type="Proteomes" id="UP000177555">
    <property type="component" value="Unassembled WGS sequence"/>
</dbReference>
<comment type="similarity">
    <text evidence="1">Belongs to the RelE toxin family.</text>
</comment>
<dbReference type="PANTHER" id="PTHR35601:SF1">
    <property type="entry name" value="TOXIN RELE"/>
    <property type="match status" value="1"/>
</dbReference>
<dbReference type="Gene3D" id="3.30.2310.20">
    <property type="entry name" value="RelE-like"/>
    <property type="match status" value="1"/>
</dbReference>